<evidence type="ECO:0000313" key="1">
    <source>
        <dbReference type="EMBL" id="BCJ64839.1"/>
    </source>
</evidence>
<organism evidence="1 2">
    <name type="scientific">Polymorphospora rubra</name>
    <dbReference type="NCBI Taxonomy" id="338584"/>
    <lineage>
        <taxon>Bacteria</taxon>
        <taxon>Bacillati</taxon>
        <taxon>Actinomycetota</taxon>
        <taxon>Actinomycetes</taxon>
        <taxon>Micromonosporales</taxon>
        <taxon>Micromonosporaceae</taxon>
        <taxon>Polymorphospora</taxon>
    </lineage>
</organism>
<dbReference type="AlphaFoldDB" id="A0A810MXZ1"/>
<name>A0A810MXZ1_9ACTN</name>
<dbReference type="EMBL" id="AP023359">
    <property type="protein sequence ID" value="BCJ64839.1"/>
    <property type="molecule type" value="Genomic_DNA"/>
</dbReference>
<dbReference type="KEGG" id="pry:Prubr_18600"/>
<gene>
    <name evidence="1" type="ORF">Prubr_18600</name>
</gene>
<proteinExistence type="predicted"/>
<protein>
    <submittedName>
        <fullName evidence="1">Uncharacterized protein</fullName>
    </submittedName>
</protein>
<dbReference type="Proteomes" id="UP000680866">
    <property type="component" value="Chromosome"/>
</dbReference>
<evidence type="ECO:0000313" key="2">
    <source>
        <dbReference type="Proteomes" id="UP000680866"/>
    </source>
</evidence>
<sequence>MSAYGALAAAVALFADFGVQHGCVGAALVPPSVQVCEVRLQGLAASVGRLGEQSLGGGGVGVAAYGLAVQAEGVGDGRAYAFDLYRSISMSPCGSLTHTTTNPAPLRRVAAACPPTVGLSGQSGVPAGLDWIGMCPPVARSWRRLAARYAS</sequence>
<keyword evidence="2" id="KW-1185">Reference proteome</keyword>
<reference evidence="1" key="1">
    <citation type="submission" date="2020-08" db="EMBL/GenBank/DDBJ databases">
        <title>Whole genome shotgun sequence of Polymorphospora rubra NBRC 101157.</title>
        <authorList>
            <person name="Komaki H."/>
            <person name="Tamura T."/>
        </authorList>
    </citation>
    <scope>NUCLEOTIDE SEQUENCE</scope>
    <source>
        <strain evidence="1">NBRC 101157</strain>
    </source>
</reference>
<accession>A0A810MXZ1</accession>